<protein>
    <submittedName>
        <fullName evidence="3">Putative V-type sodium ATP synthase subunit C</fullName>
        <ecNumber evidence="3">3.6.3.14</ecNumber>
    </submittedName>
</protein>
<dbReference type="OrthoDB" id="9816136at2"/>
<dbReference type="GO" id="GO:0016787">
    <property type="term" value="F:hydrolase activity"/>
    <property type="evidence" value="ECO:0007669"/>
    <property type="project" value="UniProtKB-KW"/>
</dbReference>
<keyword evidence="4" id="KW-1185">Reference proteome</keyword>
<dbReference type="Pfam" id="PF01992">
    <property type="entry name" value="vATP-synt_AC39"/>
    <property type="match status" value="1"/>
</dbReference>
<dbReference type="Gene3D" id="1.10.132.50">
    <property type="entry name" value="ATP synthase (C/AC39) subunit, domain 3"/>
    <property type="match status" value="2"/>
</dbReference>
<evidence type="ECO:0000313" key="4">
    <source>
        <dbReference type="Proteomes" id="UP000019591"/>
    </source>
</evidence>
<dbReference type="eggNOG" id="COG1527">
    <property type="taxonomic scope" value="Bacteria"/>
</dbReference>
<dbReference type="PANTHER" id="PTHR38682">
    <property type="entry name" value="V-TYPE ATP SYNTHASE SUBUNIT C"/>
    <property type="match status" value="1"/>
</dbReference>
<keyword evidence="3" id="KW-0378">Hydrolase</keyword>
<dbReference type="HOGENOM" id="CLU_064887_1_1_9"/>
<dbReference type="Proteomes" id="UP000019591">
    <property type="component" value="Chromosome"/>
</dbReference>
<dbReference type="InterPro" id="IPR050873">
    <property type="entry name" value="V-ATPase_V0D/AC39_subunit"/>
</dbReference>
<dbReference type="STRING" id="1286171.EAL2_c03500"/>
<dbReference type="InterPro" id="IPR044911">
    <property type="entry name" value="V-type_ATPase_csu/dsu_dom_3"/>
</dbReference>
<dbReference type="KEGG" id="eac:EAL2_c03500"/>
<keyword evidence="2" id="KW-0406">Ion transport</keyword>
<dbReference type="AlphaFoldDB" id="W8TCX3"/>
<keyword evidence="1" id="KW-0813">Transport</keyword>
<evidence type="ECO:0000313" key="3">
    <source>
        <dbReference type="EMBL" id="AHM55653.1"/>
    </source>
</evidence>
<evidence type="ECO:0000256" key="1">
    <source>
        <dbReference type="ARBA" id="ARBA00022448"/>
    </source>
</evidence>
<reference evidence="3 4" key="1">
    <citation type="journal article" date="2014" name="Genome Announc.">
        <title>Complete Genome Sequence of Amino Acid-Utilizing Eubacterium acidaminophilum al-2 (DSM 3953).</title>
        <authorList>
            <person name="Poehlein A."/>
            <person name="Andreesen J.R."/>
            <person name="Daniel R."/>
        </authorList>
    </citation>
    <scope>NUCLEOTIDE SEQUENCE [LARGE SCALE GENOMIC DNA]</scope>
    <source>
        <strain evidence="3 4">DSM 3953</strain>
    </source>
</reference>
<proteinExistence type="predicted"/>
<name>W8TCX3_PEPAC</name>
<dbReference type="SUPFAM" id="SSF103486">
    <property type="entry name" value="V-type ATP synthase subunit C"/>
    <property type="match status" value="1"/>
</dbReference>
<organism evidence="3 4">
    <name type="scientific">Peptoclostridium acidaminophilum DSM 3953</name>
    <dbReference type="NCBI Taxonomy" id="1286171"/>
    <lineage>
        <taxon>Bacteria</taxon>
        <taxon>Bacillati</taxon>
        <taxon>Bacillota</taxon>
        <taxon>Clostridia</taxon>
        <taxon>Peptostreptococcales</taxon>
        <taxon>Peptoclostridiaceae</taxon>
        <taxon>Peptoclostridium</taxon>
    </lineage>
</organism>
<dbReference type="PATRIC" id="fig|1286171.3.peg.290"/>
<dbReference type="EMBL" id="CP007452">
    <property type="protein sequence ID" value="AHM55653.1"/>
    <property type="molecule type" value="Genomic_DNA"/>
</dbReference>
<accession>W8TCX3</accession>
<dbReference type="GO" id="GO:0046961">
    <property type="term" value="F:proton-transporting ATPase activity, rotational mechanism"/>
    <property type="evidence" value="ECO:0007669"/>
    <property type="project" value="InterPro"/>
</dbReference>
<dbReference type="InterPro" id="IPR002843">
    <property type="entry name" value="ATPase_V0-cplx_csu/dsu"/>
</dbReference>
<dbReference type="EC" id="3.6.3.14" evidence="3"/>
<dbReference type="PANTHER" id="PTHR38682:SF1">
    <property type="entry name" value="V-TYPE ATP SYNTHASE SUBUNIT C"/>
    <property type="match status" value="1"/>
</dbReference>
<sequence length="345" mass="41096">MSSVQKYAAVNAKVRALKSRLLKDEDYRNMLAMENEVEIVRYLKEHTGYSQVLKDIDPDSYNRQDFEFCLRKAIIDDYDKILHFLTGESKHVFRALAMVRYEVEDLKLILRSISRGEDPGQIAERFLHKESFTGINREELVKARSIEDFVEQLKGTIFYRPLKTLTQEDMEKRQFHMEMNMDNAYFKLLFKHIEKLDPEDRELMLMQVGTNVDLQNIHFIYRALAFYKLTGVEIFNYALPFGYYLKGKTLKRICFSETPENFMTEMRSTHYWPLLERGISDIFMERAMSQALYDNYQTSGSMNITQIIEYYHRIEFEMRDIISITEAVGYGLEYNDARKYLIRRI</sequence>
<dbReference type="RefSeq" id="WP_025434691.1">
    <property type="nucleotide sequence ID" value="NZ_CP007452.1"/>
</dbReference>
<dbReference type="InterPro" id="IPR036079">
    <property type="entry name" value="ATPase_csu/dsu_sf"/>
</dbReference>
<gene>
    <name evidence="3" type="ORF">EAL2_c03500</name>
</gene>
<evidence type="ECO:0000256" key="2">
    <source>
        <dbReference type="ARBA" id="ARBA00023065"/>
    </source>
</evidence>